<evidence type="ECO:0000313" key="2">
    <source>
        <dbReference type="EMBL" id="VFK56136.1"/>
    </source>
</evidence>
<keyword evidence="3" id="KW-0808">Transferase</keyword>
<dbReference type="EMBL" id="CAADFY010000081">
    <property type="protein sequence ID" value="VFK56136.1"/>
    <property type="molecule type" value="Genomic_DNA"/>
</dbReference>
<reference evidence="3" key="1">
    <citation type="submission" date="2019-02" db="EMBL/GenBank/DDBJ databases">
        <authorList>
            <person name="Gruber-Vodicka R. H."/>
            <person name="Seah K. B. B."/>
        </authorList>
    </citation>
    <scope>NUCLEOTIDE SEQUENCE</scope>
    <source>
        <strain evidence="3">BECK_BY2</strain>
        <strain evidence="2">BECK_BY3</strain>
    </source>
</reference>
<sequence length="289" mass="33658">MFWNKVDAVYVINLKHRKDRLDSIMEHLSKFVPASKIQRVEAILGIDIPGYDELPWFGKRTGNGAQHRAGAAGAVLSHKKALKHAKRMGYANILIVEDDARFNDDLTGDRGDLIARFMAADNQWDILYLGFIEGRKEVARVYGDANTGFIERTCGMLTGHAYLVNRIAYDKLLKNLPDERNVWSWIAFHWAIDVWFRNWFAPFNKVYRFYPCVVDQVVNVSDIEGSMQDWYSSLKSKPQWVLYKNERLLERKIAFLKIINPIYYTRKGGKRWLGARFLGFLPREKPKHK</sequence>
<dbReference type="InterPro" id="IPR002654">
    <property type="entry name" value="Glyco_trans_25"/>
</dbReference>
<evidence type="ECO:0000313" key="3">
    <source>
        <dbReference type="EMBL" id="VFK62326.1"/>
    </source>
</evidence>
<accession>A0A451A8F1</accession>
<name>A0A451A8F1_9GAMM</name>
<proteinExistence type="predicted"/>
<gene>
    <name evidence="3" type="ORF">BECKTUN1418E_GA0071001_10783</name>
    <name evidence="2" type="ORF">BECKTUN1418F_GA0071002_10813</name>
</gene>
<dbReference type="EMBL" id="CAADFV010000078">
    <property type="protein sequence ID" value="VFK62326.1"/>
    <property type="molecule type" value="Genomic_DNA"/>
</dbReference>
<feature type="domain" description="Glycosyl transferase family 25" evidence="1">
    <location>
        <begin position="8"/>
        <end position="107"/>
    </location>
</feature>
<dbReference type="AlphaFoldDB" id="A0A451A8F1"/>
<dbReference type="GO" id="GO:0016740">
    <property type="term" value="F:transferase activity"/>
    <property type="evidence" value="ECO:0007669"/>
    <property type="project" value="UniProtKB-KW"/>
</dbReference>
<dbReference type="Pfam" id="PF01755">
    <property type="entry name" value="Glyco_transf_25"/>
    <property type="match status" value="1"/>
</dbReference>
<protein>
    <submittedName>
        <fullName evidence="3">Glycosyltransferase involved in LPS biosynthesis, GR25 family</fullName>
    </submittedName>
</protein>
<evidence type="ECO:0000259" key="1">
    <source>
        <dbReference type="Pfam" id="PF01755"/>
    </source>
</evidence>
<organism evidence="3">
    <name type="scientific">Candidatus Kentrum sp. TUN</name>
    <dbReference type="NCBI Taxonomy" id="2126343"/>
    <lineage>
        <taxon>Bacteria</taxon>
        <taxon>Pseudomonadati</taxon>
        <taxon>Pseudomonadota</taxon>
        <taxon>Gammaproteobacteria</taxon>
        <taxon>Candidatus Kentrum</taxon>
    </lineage>
</organism>